<dbReference type="Proteomes" id="UP000887566">
    <property type="component" value="Unplaced"/>
</dbReference>
<name>A0A914WYH2_9BILA</name>
<proteinExistence type="predicted"/>
<reference evidence="3" key="1">
    <citation type="submission" date="2022-11" db="UniProtKB">
        <authorList>
            <consortium name="WormBaseParasite"/>
        </authorList>
    </citation>
    <scope>IDENTIFICATION</scope>
</reference>
<evidence type="ECO:0000313" key="3">
    <source>
        <dbReference type="WBParaSite" id="PSAMB.scaffold573size46772.g7052.t1"/>
    </source>
</evidence>
<feature type="region of interest" description="Disordered" evidence="1">
    <location>
        <begin position="112"/>
        <end position="134"/>
    </location>
</feature>
<organism evidence="2 3">
    <name type="scientific">Plectus sambesii</name>
    <dbReference type="NCBI Taxonomy" id="2011161"/>
    <lineage>
        <taxon>Eukaryota</taxon>
        <taxon>Metazoa</taxon>
        <taxon>Ecdysozoa</taxon>
        <taxon>Nematoda</taxon>
        <taxon>Chromadorea</taxon>
        <taxon>Plectida</taxon>
        <taxon>Plectina</taxon>
        <taxon>Plectoidea</taxon>
        <taxon>Plectidae</taxon>
        <taxon>Plectus</taxon>
    </lineage>
</organism>
<evidence type="ECO:0000256" key="1">
    <source>
        <dbReference type="SAM" id="MobiDB-lite"/>
    </source>
</evidence>
<evidence type="ECO:0000313" key="2">
    <source>
        <dbReference type="Proteomes" id="UP000887566"/>
    </source>
</evidence>
<dbReference type="PANTHER" id="PTHR31424:SF3">
    <property type="entry name" value="RING-TYPE DOMAIN-CONTAINING PROTEIN"/>
    <property type="match status" value="1"/>
</dbReference>
<dbReference type="WBParaSite" id="PSAMB.scaffold573size46772.g7052.t1">
    <property type="protein sequence ID" value="PSAMB.scaffold573size46772.g7052.t1"/>
    <property type="gene ID" value="PSAMB.scaffold573size46772.g7052"/>
</dbReference>
<keyword evidence="2" id="KW-1185">Reference proteome</keyword>
<dbReference type="AlphaFoldDB" id="A0A914WYH2"/>
<feature type="compositionally biased region" description="Basic and acidic residues" evidence="1">
    <location>
        <begin position="112"/>
        <end position="127"/>
    </location>
</feature>
<protein>
    <submittedName>
        <fullName evidence="3">Uncharacterized protein</fullName>
    </submittedName>
</protein>
<dbReference type="PANTHER" id="PTHR31424">
    <property type="entry name" value="PROTEIN CBG23806"/>
    <property type="match status" value="1"/>
</dbReference>
<accession>A0A914WYH2</accession>
<sequence>MYYGIDNKENLRVAFSDFGAEIDAIKSLPVPVTDDPNGDVREIPVEFFLIGDTIILGKALGHMGSKSLYSCLFCLIPGKALKRAGDWDDKKKYADRTIDGYIRAAQLCEPDGAKRKAQTETKRRQQSERTNSVDEAPLFHIPIPNISPPQLHIALGIGKRFYKSLEECCWKHDELNAGLTSVVNPTKEVAQLNKDI</sequence>